<accession>A0A836HNU5</accession>
<keyword evidence="2" id="KW-1185">Reference proteome</keyword>
<dbReference type="KEGG" id="phet:94288166"/>
<sequence length="53" mass="5631">MDGVPADDNHPVRYFGAAAGGGGLPYVHVPRARTRALPADPAKRRSGGDYLKR</sequence>
<protein>
    <submittedName>
        <fullName evidence="1">Uncharacterized protein</fullName>
    </submittedName>
</protein>
<dbReference type="EMBL" id="JAFJZO010000033">
    <property type="protein sequence ID" value="KAG5494994.1"/>
    <property type="molecule type" value="Genomic_DNA"/>
</dbReference>
<dbReference type="AlphaFoldDB" id="A0A836HNU5"/>
<reference evidence="1 2" key="1">
    <citation type="submission" date="2021-02" db="EMBL/GenBank/DDBJ databases">
        <title>Porcisia hertigi Genome sequencing and assembly.</title>
        <authorList>
            <person name="Almutairi H."/>
            <person name="Gatherer D."/>
        </authorList>
    </citation>
    <scope>NUCLEOTIDE SEQUENCE [LARGE SCALE GENOMIC DNA]</scope>
    <source>
        <strain evidence="1 2">C119</strain>
    </source>
</reference>
<name>A0A836HNU5_9TRYP</name>
<gene>
    <name evidence="1" type="ORF">JKF63_02046</name>
</gene>
<evidence type="ECO:0000313" key="1">
    <source>
        <dbReference type="EMBL" id="KAG5494994.1"/>
    </source>
</evidence>
<proteinExistence type="predicted"/>
<evidence type="ECO:0000313" key="2">
    <source>
        <dbReference type="Proteomes" id="UP000674318"/>
    </source>
</evidence>
<comment type="caution">
    <text evidence="1">The sequence shown here is derived from an EMBL/GenBank/DDBJ whole genome shotgun (WGS) entry which is preliminary data.</text>
</comment>
<dbReference type="GeneID" id="94288166"/>
<organism evidence="1 2">
    <name type="scientific">Porcisia hertigi</name>
    <dbReference type="NCBI Taxonomy" id="2761500"/>
    <lineage>
        <taxon>Eukaryota</taxon>
        <taxon>Discoba</taxon>
        <taxon>Euglenozoa</taxon>
        <taxon>Kinetoplastea</taxon>
        <taxon>Metakinetoplastina</taxon>
        <taxon>Trypanosomatida</taxon>
        <taxon>Trypanosomatidae</taxon>
        <taxon>Leishmaniinae</taxon>
        <taxon>Porcisia</taxon>
    </lineage>
</organism>
<dbReference type="Proteomes" id="UP000674318">
    <property type="component" value="Unassembled WGS sequence"/>
</dbReference>
<dbReference type="RefSeq" id="XP_067754246.1">
    <property type="nucleotide sequence ID" value="XM_067898089.1"/>
</dbReference>